<keyword evidence="5" id="KW-1185">Reference proteome</keyword>
<evidence type="ECO:0000259" key="3">
    <source>
        <dbReference type="Pfam" id="PF00561"/>
    </source>
</evidence>
<proteinExistence type="inferred from homology"/>
<dbReference type="GO" id="GO:0004177">
    <property type="term" value="F:aminopeptidase activity"/>
    <property type="evidence" value="ECO:0007669"/>
    <property type="project" value="UniProtKB-EC"/>
</dbReference>
<reference evidence="4 5" key="1">
    <citation type="submission" date="2020-07" db="EMBL/GenBank/DDBJ databases">
        <title>Screening of a cold-adapted Planococcus bacterium producing protease in traditional shrimp paste and protease identification by genome sequencing.</title>
        <authorList>
            <person name="Gao R."/>
            <person name="Leng W."/>
            <person name="Chu Q."/>
            <person name="Wu X."/>
            <person name="Liu H."/>
            <person name="Li X."/>
        </authorList>
    </citation>
    <scope>NUCLEOTIDE SEQUENCE [LARGE SCALE GENOMIC DNA]</scope>
    <source>
        <strain evidence="4 5">XJ11</strain>
    </source>
</reference>
<dbReference type="Gene3D" id="3.40.50.1820">
    <property type="entry name" value="alpha/beta hydrolase"/>
    <property type="match status" value="1"/>
</dbReference>
<dbReference type="AlphaFoldDB" id="A0A7D7RW62"/>
<dbReference type="RefSeq" id="WP_182091940.1">
    <property type="nucleotide sequence ID" value="NZ_CP059540.1"/>
</dbReference>
<dbReference type="Proteomes" id="UP000514716">
    <property type="component" value="Chromosome"/>
</dbReference>
<organism evidence="4 5">
    <name type="scientific">Planococcus maritimus</name>
    <dbReference type="NCBI Taxonomy" id="192421"/>
    <lineage>
        <taxon>Bacteria</taxon>
        <taxon>Bacillati</taxon>
        <taxon>Bacillota</taxon>
        <taxon>Bacilli</taxon>
        <taxon>Bacillales</taxon>
        <taxon>Caryophanaceae</taxon>
        <taxon>Planococcus</taxon>
    </lineage>
</organism>
<protein>
    <submittedName>
        <fullName evidence="4">Alpha/beta hydrolase</fullName>
    </submittedName>
</protein>
<dbReference type="InterPro" id="IPR000073">
    <property type="entry name" value="AB_hydrolase_1"/>
</dbReference>
<comment type="similarity">
    <text evidence="1">Belongs to the peptidase S33 family.</text>
</comment>
<dbReference type="PANTHER" id="PTHR43798">
    <property type="entry name" value="MONOACYLGLYCEROL LIPASE"/>
    <property type="match status" value="1"/>
</dbReference>
<dbReference type="InterPro" id="IPR002410">
    <property type="entry name" value="Peptidase_S33"/>
</dbReference>
<dbReference type="GO" id="GO:0016020">
    <property type="term" value="C:membrane"/>
    <property type="evidence" value="ECO:0007669"/>
    <property type="project" value="TreeGrafter"/>
</dbReference>
<evidence type="ECO:0000313" key="5">
    <source>
        <dbReference type="Proteomes" id="UP000514716"/>
    </source>
</evidence>
<evidence type="ECO:0000313" key="4">
    <source>
        <dbReference type="EMBL" id="QMT17222.1"/>
    </source>
</evidence>
<dbReference type="GO" id="GO:0006508">
    <property type="term" value="P:proteolysis"/>
    <property type="evidence" value="ECO:0007669"/>
    <property type="project" value="InterPro"/>
</dbReference>
<feature type="domain" description="AB hydrolase-1" evidence="3">
    <location>
        <begin position="22"/>
        <end position="261"/>
    </location>
</feature>
<dbReference type="InterPro" id="IPR050266">
    <property type="entry name" value="AB_hydrolase_sf"/>
</dbReference>
<evidence type="ECO:0000256" key="2">
    <source>
        <dbReference type="ARBA" id="ARBA00022801"/>
    </source>
</evidence>
<gene>
    <name evidence="4" type="ORF">H1Q58_14870</name>
</gene>
<dbReference type="InterPro" id="IPR029058">
    <property type="entry name" value="AB_hydrolase_fold"/>
</dbReference>
<dbReference type="EMBL" id="CP059540">
    <property type="protein sequence ID" value="QMT17222.1"/>
    <property type="molecule type" value="Genomic_DNA"/>
</dbReference>
<dbReference type="PRINTS" id="PR00111">
    <property type="entry name" value="ABHYDROLASE"/>
</dbReference>
<accession>A0A7D7RW62</accession>
<keyword evidence="2 4" id="KW-0378">Hydrolase</keyword>
<dbReference type="PANTHER" id="PTHR43798:SF31">
    <property type="entry name" value="AB HYDROLASE SUPERFAMILY PROTEIN YCLE"/>
    <property type="match status" value="1"/>
</dbReference>
<dbReference type="PRINTS" id="PR00793">
    <property type="entry name" value="PROAMNOPTASE"/>
</dbReference>
<name>A0A7D7RW62_PLAMR</name>
<dbReference type="KEGG" id="pdec:H1Q58_14870"/>
<evidence type="ECO:0000256" key="1">
    <source>
        <dbReference type="ARBA" id="ARBA00010088"/>
    </source>
</evidence>
<dbReference type="SUPFAM" id="SSF53474">
    <property type="entry name" value="alpha/beta-Hydrolases"/>
    <property type="match status" value="1"/>
</dbReference>
<sequence length="289" mass="32840">MYKTINDCHIYYEVLGEGQAETIFFIHGAPGLGDCRNDMKAFSSLSSDYQLVFLDMRGSGRSADVPPYTHAQWTADIEQLRRELGLGKIHILGGSYGGYLALEYAIRYPDSVKSVLLRDTAANNKSNDDSIDRALKADLDGLEEEKLRRLFAGTVESNEELKETFFKIQPLYTVKYDEAKVREKIDSIYYHYETHNYAFNQNKISFDITEDIKNIKVPVLITVGIHDWITPVTSSDLLAQNIPNNTYVKFEHSGHSPHLEENAAYLEHMKKFLNQVEERSTVPAAGTDQ</sequence>
<dbReference type="Pfam" id="PF00561">
    <property type="entry name" value="Abhydrolase_1"/>
    <property type="match status" value="1"/>
</dbReference>